<protein>
    <submittedName>
        <fullName evidence="2">Uncharacterized protein</fullName>
    </submittedName>
</protein>
<proteinExistence type="predicted"/>
<feature type="compositionally biased region" description="Basic residues" evidence="1">
    <location>
        <begin position="80"/>
        <end position="100"/>
    </location>
</feature>
<keyword evidence="3" id="KW-1185">Reference proteome</keyword>
<dbReference type="EMBL" id="JAIQCV010000002">
    <property type="protein sequence ID" value="KAH1121938.1"/>
    <property type="molecule type" value="Genomic_DNA"/>
</dbReference>
<feature type="region of interest" description="Disordered" evidence="1">
    <location>
        <begin position="74"/>
        <end position="100"/>
    </location>
</feature>
<dbReference type="AlphaFoldDB" id="A0A9D4AIN9"/>
<reference evidence="2 3" key="1">
    <citation type="journal article" date="2021" name="Plant Biotechnol. J.">
        <title>Multi-omics assisted identification of the key and species-specific regulatory components of drought-tolerant mechanisms in Gossypium stocksii.</title>
        <authorList>
            <person name="Yu D."/>
            <person name="Ke L."/>
            <person name="Zhang D."/>
            <person name="Wu Y."/>
            <person name="Sun Y."/>
            <person name="Mei J."/>
            <person name="Sun J."/>
            <person name="Sun Y."/>
        </authorList>
    </citation>
    <scope>NUCLEOTIDE SEQUENCE [LARGE SCALE GENOMIC DNA]</scope>
    <source>
        <strain evidence="3">cv. E1</strain>
        <tissue evidence="2">Leaf</tissue>
    </source>
</reference>
<accession>A0A9D4AIN9</accession>
<sequence>MLLMAMAMMKMVVMGNHELGRRNPIGKGKALGLGSSVTSVEAKEAEREKKPMECLLCHGLHRLRKCPKKSVIEGDNRVDKKPKKLGSRKGKVKAKGAKRSKKKRVKCFLCRGPHQLRNYPKQAAVKGKTTLSRVSHRRSFHPRKRVGRVIDKASTYGRGGWGIKLQGKKVMQVTKLIKVNATSRIVRVKKQHKRGKSLKGREKLRCQDETEANKLVPFGSHNEGIAIMGAGECHGP</sequence>
<dbReference type="Proteomes" id="UP000828251">
    <property type="component" value="Unassembled WGS sequence"/>
</dbReference>
<organism evidence="2 3">
    <name type="scientific">Gossypium stocksii</name>
    <dbReference type="NCBI Taxonomy" id="47602"/>
    <lineage>
        <taxon>Eukaryota</taxon>
        <taxon>Viridiplantae</taxon>
        <taxon>Streptophyta</taxon>
        <taxon>Embryophyta</taxon>
        <taxon>Tracheophyta</taxon>
        <taxon>Spermatophyta</taxon>
        <taxon>Magnoliopsida</taxon>
        <taxon>eudicotyledons</taxon>
        <taxon>Gunneridae</taxon>
        <taxon>Pentapetalae</taxon>
        <taxon>rosids</taxon>
        <taxon>malvids</taxon>
        <taxon>Malvales</taxon>
        <taxon>Malvaceae</taxon>
        <taxon>Malvoideae</taxon>
        <taxon>Gossypium</taxon>
    </lineage>
</organism>
<evidence type="ECO:0000313" key="2">
    <source>
        <dbReference type="EMBL" id="KAH1121938.1"/>
    </source>
</evidence>
<evidence type="ECO:0000313" key="3">
    <source>
        <dbReference type="Proteomes" id="UP000828251"/>
    </source>
</evidence>
<name>A0A9D4AIN9_9ROSI</name>
<gene>
    <name evidence="2" type="ORF">J1N35_005098</name>
</gene>
<comment type="caution">
    <text evidence="2">The sequence shown here is derived from an EMBL/GenBank/DDBJ whole genome shotgun (WGS) entry which is preliminary data.</text>
</comment>
<evidence type="ECO:0000256" key="1">
    <source>
        <dbReference type="SAM" id="MobiDB-lite"/>
    </source>
</evidence>